<protein>
    <recommendedName>
        <fullName evidence="3">CCHC-type domain-containing protein</fullName>
    </recommendedName>
</protein>
<gene>
    <name evidence="4" type="ORF">EYZ11_013562</name>
</gene>
<keyword evidence="1" id="KW-0862">Zinc</keyword>
<dbReference type="SUPFAM" id="SSF57756">
    <property type="entry name" value="Retrovirus zinc finger-like domains"/>
    <property type="match status" value="1"/>
</dbReference>
<feature type="compositionally biased region" description="Basic and acidic residues" evidence="2">
    <location>
        <begin position="253"/>
        <end position="272"/>
    </location>
</feature>
<evidence type="ECO:0000313" key="4">
    <source>
        <dbReference type="EMBL" id="THC86992.1"/>
    </source>
</evidence>
<feature type="compositionally biased region" description="Basic residues" evidence="2">
    <location>
        <begin position="286"/>
        <end position="296"/>
    </location>
</feature>
<evidence type="ECO:0000256" key="1">
    <source>
        <dbReference type="PROSITE-ProRule" id="PRU00047"/>
    </source>
</evidence>
<comment type="caution">
    <text evidence="4">The sequence shown here is derived from an EMBL/GenBank/DDBJ whole genome shotgun (WGS) entry which is preliminary data.</text>
</comment>
<dbReference type="Pfam" id="PF14223">
    <property type="entry name" value="Retrotran_gag_2"/>
    <property type="match status" value="1"/>
</dbReference>
<proteinExistence type="predicted"/>
<dbReference type="PROSITE" id="PS50158">
    <property type="entry name" value="ZF_CCHC"/>
    <property type="match status" value="1"/>
</dbReference>
<keyword evidence="5" id="KW-1185">Reference proteome</keyword>
<keyword evidence="1" id="KW-0863">Zinc-finger</keyword>
<dbReference type="Gene3D" id="4.10.60.10">
    <property type="entry name" value="Zinc finger, CCHC-type"/>
    <property type="match status" value="1"/>
</dbReference>
<dbReference type="InterPro" id="IPR036875">
    <property type="entry name" value="Znf_CCHC_sf"/>
</dbReference>
<dbReference type="VEuPathDB" id="FungiDB:EYZ11_013562"/>
<feature type="region of interest" description="Disordered" evidence="2">
    <location>
        <begin position="253"/>
        <end position="312"/>
    </location>
</feature>
<dbReference type="AlphaFoldDB" id="A0A4S3IXV8"/>
<evidence type="ECO:0000256" key="2">
    <source>
        <dbReference type="SAM" id="MobiDB-lite"/>
    </source>
</evidence>
<evidence type="ECO:0000259" key="3">
    <source>
        <dbReference type="PROSITE" id="PS50158"/>
    </source>
</evidence>
<dbReference type="STRING" id="1220188.A0A4S3IXV8"/>
<dbReference type="Pfam" id="PF00098">
    <property type="entry name" value="zf-CCHC"/>
    <property type="match status" value="1"/>
</dbReference>
<dbReference type="InterPro" id="IPR001878">
    <property type="entry name" value="Znf_CCHC"/>
</dbReference>
<organism evidence="4 5">
    <name type="scientific">Aspergillus tanneri</name>
    <dbReference type="NCBI Taxonomy" id="1220188"/>
    <lineage>
        <taxon>Eukaryota</taxon>
        <taxon>Fungi</taxon>
        <taxon>Dikarya</taxon>
        <taxon>Ascomycota</taxon>
        <taxon>Pezizomycotina</taxon>
        <taxon>Eurotiomycetes</taxon>
        <taxon>Eurotiomycetidae</taxon>
        <taxon>Eurotiales</taxon>
        <taxon>Aspergillaceae</taxon>
        <taxon>Aspergillus</taxon>
        <taxon>Aspergillus subgen. Circumdati</taxon>
    </lineage>
</organism>
<keyword evidence="1" id="KW-0479">Metal-binding</keyword>
<dbReference type="GO" id="GO:0003676">
    <property type="term" value="F:nucleic acid binding"/>
    <property type="evidence" value="ECO:0007669"/>
    <property type="project" value="InterPro"/>
</dbReference>
<dbReference type="EMBL" id="SOSA01001658">
    <property type="protein sequence ID" value="THC86992.1"/>
    <property type="molecule type" value="Genomic_DNA"/>
</dbReference>
<dbReference type="GO" id="GO:0008270">
    <property type="term" value="F:zinc ion binding"/>
    <property type="evidence" value="ECO:0007669"/>
    <property type="project" value="UniProtKB-KW"/>
</dbReference>
<dbReference type="Proteomes" id="UP000308092">
    <property type="component" value="Unassembled WGS sequence"/>
</dbReference>
<dbReference type="SMART" id="SM00343">
    <property type="entry name" value="ZnF_C2HC"/>
    <property type="match status" value="1"/>
</dbReference>
<reference evidence="4 5" key="1">
    <citation type="submission" date="2019-03" db="EMBL/GenBank/DDBJ databases">
        <title>The genome sequence of a newly discovered highly antifungal drug resistant Aspergillus species, Aspergillus tanneri NIH 1004.</title>
        <authorList>
            <person name="Mounaud S."/>
            <person name="Singh I."/>
            <person name="Joardar V."/>
            <person name="Pakala S."/>
            <person name="Pakala S."/>
            <person name="Venepally P."/>
            <person name="Hoover J."/>
            <person name="Nierman W."/>
            <person name="Chung J."/>
            <person name="Losada L."/>
        </authorList>
    </citation>
    <scope>NUCLEOTIDE SEQUENCE [LARGE SCALE GENOMIC DNA]</scope>
    <source>
        <strain evidence="4 5">NIH1004</strain>
    </source>
</reference>
<feature type="domain" description="CCHC-type" evidence="3">
    <location>
        <begin position="242"/>
        <end position="256"/>
    </location>
</feature>
<name>A0A4S3IXV8_9EURO</name>
<sequence>MAGPSGNGQGGQEGQRRVIPKLETTKEVKLVTCGIEKLNRSNYRSWKSEMINFLKMQNCWKIVDLTNEWRDDPEAIKELLEDTDWSIANAKARHYIGTALEKEDKLAVQNFEDVGKVWRYLVEFYGRRNEVDRLGALRKVLRWKKDPSINLEKSLQQLEAWNADLKDISNNSMGFDELVLLNIFLDGLPQEYESMVDSIIASGKIDRGMMLSRLQQRESREKTADTSEAAEEFANRIKQMECFNCGKKGHFARDCRAPKKDREQSNSREKKESRKGRGKAKDRGSHRGRPKQKGKARTADEESDTDSDSTTSLNMCLKKRTVQRGAKTLLSTVEQQEPAAEKLIYLSHWIRDIQAA</sequence>
<accession>A0A4S3IXV8</accession>
<evidence type="ECO:0000313" key="5">
    <source>
        <dbReference type="Proteomes" id="UP000308092"/>
    </source>
</evidence>